<protein>
    <recommendedName>
        <fullName evidence="2">Mur ligase C-terminal domain-containing protein</fullName>
    </recommendedName>
</protein>
<dbReference type="SUPFAM" id="SSF53244">
    <property type="entry name" value="MurD-like peptide ligases, peptide-binding domain"/>
    <property type="match status" value="1"/>
</dbReference>
<dbReference type="EMBL" id="BARW01033902">
    <property type="protein sequence ID" value="GAJ02735.1"/>
    <property type="molecule type" value="Genomic_DNA"/>
</dbReference>
<feature type="non-terminal residue" evidence="1">
    <location>
        <position position="1"/>
    </location>
</feature>
<name>X1VAI6_9ZZZZ</name>
<dbReference type="Gene3D" id="3.90.190.20">
    <property type="entry name" value="Mur ligase, C-terminal domain"/>
    <property type="match status" value="1"/>
</dbReference>
<organism evidence="1">
    <name type="scientific">marine sediment metagenome</name>
    <dbReference type="NCBI Taxonomy" id="412755"/>
    <lineage>
        <taxon>unclassified sequences</taxon>
        <taxon>metagenomes</taxon>
        <taxon>ecological metagenomes</taxon>
    </lineage>
</organism>
<gene>
    <name evidence="1" type="ORF">S12H4_53284</name>
</gene>
<evidence type="ECO:0008006" key="2">
    <source>
        <dbReference type="Google" id="ProtNLM"/>
    </source>
</evidence>
<evidence type="ECO:0000313" key="1">
    <source>
        <dbReference type="EMBL" id="GAJ02735.1"/>
    </source>
</evidence>
<dbReference type="InterPro" id="IPR036615">
    <property type="entry name" value="Mur_ligase_C_dom_sf"/>
</dbReference>
<comment type="caution">
    <text evidence="1">The sequence shown here is derived from an EMBL/GenBank/DDBJ whole genome shotgun (WGS) entry which is preliminary data.</text>
</comment>
<sequence length="96" mass="10782">GLNSPFAGDFAASLDELDELILLDIYPAREMPLEGVSSKIIFDKMKLQNKTICEKNKLLDLIRNKNFEILITLGAGDIDKLVDPIKSILLNKNHWA</sequence>
<dbReference type="AlphaFoldDB" id="X1VAI6"/>
<reference evidence="1" key="1">
    <citation type="journal article" date="2014" name="Front. Microbiol.">
        <title>High frequency of phylogenetically diverse reductive dehalogenase-homologous genes in deep subseafloor sedimentary metagenomes.</title>
        <authorList>
            <person name="Kawai M."/>
            <person name="Futagami T."/>
            <person name="Toyoda A."/>
            <person name="Takaki Y."/>
            <person name="Nishi S."/>
            <person name="Hori S."/>
            <person name="Arai W."/>
            <person name="Tsubouchi T."/>
            <person name="Morono Y."/>
            <person name="Uchiyama I."/>
            <person name="Ito T."/>
            <person name="Fujiyama A."/>
            <person name="Inagaki F."/>
            <person name="Takami H."/>
        </authorList>
    </citation>
    <scope>NUCLEOTIDE SEQUENCE</scope>
    <source>
        <strain evidence="1">Expedition CK06-06</strain>
    </source>
</reference>
<accession>X1VAI6</accession>
<dbReference type="GO" id="GO:0016881">
    <property type="term" value="F:acid-amino acid ligase activity"/>
    <property type="evidence" value="ECO:0007669"/>
    <property type="project" value="InterPro"/>
</dbReference>
<proteinExistence type="predicted"/>